<dbReference type="AlphaFoldDB" id="A0A1V0AHS4"/>
<evidence type="ECO:0008006" key="3">
    <source>
        <dbReference type="Google" id="ProtNLM"/>
    </source>
</evidence>
<accession>A0A1V0AHS4</accession>
<sequence>MGFPAAYHAWMPKKFDLHSALATGVLGRRSAWEFIRGFAAAWSSAPIRDGDGYDGSELAAAEERLGLRLPTALREAYALFGLREDLCGTMHRLQPLDRLSVSPPWNLLSYHVENQGAWACGVRLADLHLDDPPVVHLPPCSCEGHSVHGVAWMERLSMDCIELVLTESFYNTYGTDCHLGIWGELRRDEVSLVDQMFRPLPFPSYPSDSSPCVPGSRWYAGDDLLVCLSPYMYGGELPPGADRGWWHRPGSVADINIRARTPEALEDARKRLPRVWFDWS</sequence>
<proteinExistence type="predicted"/>
<dbReference type="KEGG" id="noa:BKM31_57170"/>
<keyword evidence="2" id="KW-1185">Reference proteome</keyword>
<evidence type="ECO:0000313" key="1">
    <source>
        <dbReference type="EMBL" id="AQZ69745.1"/>
    </source>
</evidence>
<dbReference type="Proteomes" id="UP000190797">
    <property type="component" value="Chromosome"/>
</dbReference>
<evidence type="ECO:0000313" key="2">
    <source>
        <dbReference type="Proteomes" id="UP000190797"/>
    </source>
</evidence>
<organism evidence="1 2">
    <name type="scientific">[Actinomadura] parvosata subsp. kistnae</name>
    <dbReference type="NCBI Taxonomy" id="1909395"/>
    <lineage>
        <taxon>Bacteria</taxon>
        <taxon>Bacillati</taxon>
        <taxon>Actinomycetota</taxon>
        <taxon>Actinomycetes</taxon>
        <taxon>Streptosporangiales</taxon>
        <taxon>Streptosporangiaceae</taxon>
        <taxon>Nonomuraea</taxon>
    </lineage>
</organism>
<protein>
    <recommendedName>
        <fullName evidence="3">Knr4/Smi1-like domain-containing protein</fullName>
    </recommendedName>
</protein>
<gene>
    <name evidence="1" type="ORF">BKM31_57170</name>
</gene>
<dbReference type="EMBL" id="CP017717">
    <property type="protein sequence ID" value="AQZ69745.1"/>
    <property type="molecule type" value="Genomic_DNA"/>
</dbReference>
<dbReference type="STRING" id="1909395.BKM31_57170"/>
<reference evidence="2" key="1">
    <citation type="journal article" date="2017" name="Med. Chem. Commun.">
        <title>Nonomuraea sp. ATCC 55076 harbours the largest actinomycete chromosome to date and the kistamicin biosynthetic gene cluster.</title>
        <authorList>
            <person name="Nazari B."/>
            <person name="Forneris C.C."/>
            <person name="Gibson M.I."/>
            <person name="Moon K."/>
            <person name="Schramma K.R."/>
            <person name="Seyedsayamdost M.R."/>
        </authorList>
    </citation>
    <scope>NUCLEOTIDE SEQUENCE [LARGE SCALE GENOMIC DNA]</scope>
    <source>
        <strain evidence="2">ATCC 55076</strain>
    </source>
</reference>
<name>A0A1V0AHS4_9ACTN</name>